<dbReference type="EMBL" id="CAWUHC010000145">
    <property type="protein sequence ID" value="CAK7235672.1"/>
    <property type="molecule type" value="Genomic_DNA"/>
</dbReference>
<name>A0ABP0CU72_9PEZI</name>
<reference evidence="1 2" key="1">
    <citation type="submission" date="2024-01" db="EMBL/GenBank/DDBJ databases">
        <authorList>
            <person name="Allen C."/>
            <person name="Tagirdzhanova G."/>
        </authorList>
    </citation>
    <scope>NUCLEOTIDE SEQUENCE [LARGE SCALE GENOMIC DNA]</scope>
</reference>
<gene>
    <name evidence="1" type="ORF">SBRCBS47491_009375</name>
</gene>
<evidence type="ECO:0008006" key="3">
    <source>
        <dbReference type="Google" id="ProtNLM"/>
    </source>
</evidence>
<evidence type="ECO:0000313" key="2">
    <source>
        <dbReference type="Proteomes" id="UP001642406"/>
    </source>
</evidence>
<comment type="caution">
    <text evidence="1">The sequence shown here is derived from an EMBL/GenBank/DDBJ whole genome shotgun (WGS) entry which is preliminary data.</text>
</comment>
<keyword evidence="2" id="KW-1185">Reference proteome</keyword>
<dbReference type="Proteomes" id="UP001642406">
    <property type="component" value="Unassembled WGS sequence"/>
</dbReference>
<organism evidence="1 2">
    <name type="scientific">Sporothrix bragantina</name>
    <dbReference type="NCBI Taxonomy" id="671064"/>
    <lineage>
        <taxon>Eukaryota</taxon>
        <taxon>Fungi</taxon>
        <taxon>Dikarya</taxon>
        <taxon>Ascomycota</taxon>
        <taxon>Pezizomycotina</taxon>
        <taxon>Sordariomycetes</taxon>
        <taxon>Sordariomycetidae</taxon>
        <taxon>Ophiostomatales</taxon>
        <taxon>Ophiostomataceae</taxon>
        <taxon>Sporothrix</taxon>
    </lineage>
</organism>
<evidence type="ECO:0000313" key="1">
    <source>
        <dbReference type="EMBL" id="CAK7235672.1"/>
    </source>
</evidence>
<accession>A0ABP0CU72</accession>
<protein>
    <recommendedName>
        <fullName evidence="3">Secreted protein</fullName>
    </recommendedName>
</protein>
<proteinExistence type="predicted"/>
<sequence>MGAILVFAGGVQEQVLIIDVLIRPVTLLVKPFLQAKRFLLSLELSGILVKILPTLCEPINDALLLDALTRQIFVLMILALETLSLDTALLLKLQPPLANCVLEYTLSDLLCRTEVSEILTGLFEFLRLVVEQDRIVPLNLSEPSVIGGWSF</sequence>